<dbReference type="InterPro" id="IPR011701">
    <property type="entry name" value="MFS"/>
</dbReference>
<feature type="transmembrane region" description="Helical" evidence="4">
    <location>
        <begin position="12"/>
        <end position="31"/>
    </location>
</feature>
<feature type="transmembrane region" description="Helical" evidence="4">
    <location>
        <begin position="81"/>
        <end position="99"/>
    </location>
</feature>
<evidence type="ECO:0000256" key="3">
    <source>
        <dbReference type="ARBA" id="ARBA00023136"/>
    </source>
</evidence>
<dbReference type="EMBL" id="AYEV01000004">
    <property type="protein sequence ID" value="ESK57058.1"/>
    <property type="molecule type" value="Genomic_DNA"/>
</dbReference>
<dbReference type="eggNOG" id="COG2814">
    <property type="taxonomic scope" value="Bacteria"/>
</dbReference>
<dbReference type="RefSeq" id="WP_018677563.1">
    <property type="nucleotide sequence ID" value="NZ_AYEV01000004.1"/>
</dbReference>
<evidence type="ECO:0000256" key="1">
    <source>
        <dbReference type="ARBA" id="ARBA00022692"/>
    </source>
</evidence>
<feature type="transmembrane region" description="Helical" evidence="4">
    <location>
        <begin position="339"/>
        <end position="358"/>
    </location>
</feature>
<evidence type="ECO:0000256" key="4">
    <source>
        <dbReference type="SAM" id="Phobius"/>
    </source>
</evidence>
<dbReference type="GO" id="GO:0022857">
    <property type="term" value="F:transmembrane transporter activity"/>
    <property type="evidence" value="ECO:0007669"/>
    <property type="project" value="InterPro"/>
</dbReference>
<reference evidence="6 7" key="1">
    <citation type="submission" date="2013-10" db="EMBL/GenBank/DDBJ databases">
        <title>The Genome Sequence of Acinetobacter tjernbergiae CIP107465.</title>
        <authorList>
            <consortium name="The Broad Institute Genomics Platform"/>
            <consortium name="The Broad Institute Genome Sequencing Center for Infectious Disease"/>
            <person name="Cerqueira G."/>
            <person name="Feldgarden M."/>
            <person name="Courvalin P."/>
            <person name="Grillot-Courvalin C."/>
            <person name="Clermont D."/>
            <person name="Rocha E."/>
            <person name="Yoon E.-J."/>
            <person name="Nemec A."/>
            <person name="Young S.K."/>
            <person name="Zeng Q."/>
            <person name="Gargeya S."/>
            <person name="Fitzgerald M."/>
            <person name="Abouelleil A."/>
            <person name="Alvarado L."/>
            <person name="Berlin A.M."/>
            <person name="Chapman S.B."/>
            <person name="Gainer-Dewar J."/>
            <person name="Goldberg J."/>
            <person name="Gnerre S."/>
            <person name="Griggs A."/>
            <person name="Gujja S."/>
            <person name="Hansen M."/>
            <person name="Howarth C."/>
            <person name="Imamovic A."/>
            <person name="Ireland A."/>
            <person name="Larimer J."/>
            <person name="McCowan C."/>
            <person name="Murphy C."/>
            <person name="Pearson M."/>
            <person name="Poon T.W."/>
            <person name="Priest M."/>
            <person name="Roberts A."/>
            <person name="Saif S."/>
            <person name="Shea T."/>
            <person name="Sykes S."/>
            <person name="Wortman J."/>
            <person name="Nusbaum C."/>
            <person name="Birren B."/>
        </authorList>
    </citation>
    <scope>NUCLEOTIDE SEQUENCE [LARGE SCALE GENOMIC DNA]</scope>
    <source>
        <strain evidence="6 7">CIP 107465</strain>
    </source>
</reference>
<dbReference type="SUPFAM" id="SSF103473">
    <property type="entry name" value="MFS general substrate transporter"/>
    <property type="match status" value="1"/>
</dbReference>
<feature type="transmembrane region" description="Helical" evidence="4">
    <location>
        <begin position="165"/>
        <end position="183"/>
    </location>
</feature>
<dbReference type="PROSITE" id="PS50850">
    <property type="entry name" value="MFS"/>
    <property type="match status" value="1"/>
</dbReference>
<feature type="transmembrane region" description="Helical" evidence="4">
    <location>
        <begin position="105"/>
        <end position="125"/>
    </location>
</feature>
<comment type="caution">
    <text evidence="6">The sequence shown here is derived from an EMBL/GenBank/DDBJ whole genome shotgun (WGS) entry which is preliminary data.</text>
</comment>
<dbReference type="PANTHER" id="PTHR42910:SF1">
    <property type="entry name" value="MAJOR FACILITATOR SUPERFAMILY (MFS) PROFILE DOMAIN-CONTAINING PROTEIN"/>
    <property type="match status" value="1"/>
</dbReference>
<keyword evidence="3 4" id="KW-0472">Membrane</keyword>
<dbReference type="CDD" id="cd17324">
    <property type="entry name" value="MFS_NepI_like"/>
    <property type="match status" value="1"/>
</dbReference>
<dbReference type="OrthoDB" id="9815356at2"/>
<evidence type="ECO:0000313" key="6">
    <source>
        <dbReference type="EMBL" id="ESK57058.1"/>
    </source>
</evidence>
<dbReference type="InterPro" id="IPR036259">
    <property type="entry name" value="MFS_trans_sf"/>
</dbReference>
<feature type="transmembrane region" description="Helical" evidence="4">
    <location>
        <begin position="304"/>
        <end position="327"/>
    </location>
</feature>
<feature type="transmembrane region" description="Helical" evidence="4">
    <location>
        <begin position="364"/>
        <end position="385"/>
    </location>
</feature>
<keyword evidence="1 4" id="KW-0812">Transmembrane</keyword>
<organism evidence="6 7">
    <name type="scientific">Acinetobacter tjernbergiae DSM 14971 = CIP 107465</name>
    <dbReference type="NCBI Taxonomy" id="1120928"/>
    <lineage>
        <taxon>Bacteria</taxon>
        <taxon>Pseudomonadati</taxon>
        <taxon>Pseudomonadota</taxon>
        <taxon>Gammaproteobacteria</taxon>
        <taxon>Moraxellales</taxon>
        <taxon>Moraxellaceae</taxon>
        <taxon>Acinetobacter</taxon>
    </lineage>
</organism>
<dbReference type="PATRIC" id="fig|1120928.5.peg.545"/>
<dbReference type="InterPro" id="IPR020846">
    <property type="entry name" value="MFS_dom"/>
</dbReference>
<dbReference type="PANTHER" id="PTHR42910">
    <property type="entry name" value="TRANSPORTER SCO4007-RELATED"/>
    <property type="match status" value="1"/>
</dbReference>
<name>V2UQM8_9GAMM</name>
<gene>
    <name evidence="6" type="ORF">F990_00532</name>
</gene>
<dbReference type="Gene3D" id="1.20.1250.20">
    <property type="entry name" value="MFS general substrate transporter like domains"/>
    <property type="match status" value="1"/>
</dbReference>
<dbReference type="STRING" id="202955.GCA_000759995_02507"/>
<evidence type="ECO:0000256" key="2">
    <source>
        <dbReference type="ARBA" id="ARBA00022989"/>
    </source>
</evidence>
<feature type="transmembrane region" description="Helical" evidence="4">
    <location>
        <begin position="214"/>
        <end position="242"/>
    </location>
</feature>
<dbReference type="Pfam" id="PF07690">
    <property type="entry name" value="MFS_1"/>
    <property type="match status" value="1"/>
</dbReference>
<keyword evidence="2 4" id="KW-1133">Transmembrane helix</keyword>
<feature type="transmembrane region" description="Helical" evidence="4">
    <location>
        <begin position="248"/>
        <end position="267"/>
    </location>
</feature>
<keyword evidence="7" id="KW-1185">Reference proteome</keyword>
<proteinExistence type="predicted"/>
<dbReference type="Proteomes" id="UP000017404">
    <property type="component" value="Unassembled WGS sequence"/>
</dbReference>
<feature type="transmembrane region" description="Helical" evidence="4">
    <location>
        <begin position="51"/>
        <end position="69"/>
    </location>
</feature>
<evidence type="ECO:0000259" key="5">
    <source>
        <dbReference type="PROSITE" id="PS50850"/>
    </source>
</evidence>
<dbReference type="AlphaFoldDB" id="V2UQM8"/>
<protein>
    <recommendedName>
        <fullName evidence="5">Major facilitator superfamily (MFS) profile domain-containing protein</fullName>
    </recommendedName>
</protein>
<feature type="transmembrane region" description="Helical" evidence="4">
    <location>
        <begin position="137"/>
        <end position="159"/>
    </location>
</feature>
<feature type="domain" description="Major facilitator superfamily (MFS) profile" evidence="5">
    <location>
        <begin position="1"/>
        <end position="395"/>
    </location>
</feature>
<sequence>MSAPQQNISQNKALLWFMAAACGLCAGANYYSQPLIHSIQQFFAVTEGQAALTVTFAQVSYALGLLFIVPLGDVVNKTKFIPLLMALCAVGLFLCAFSVNLPMLWVGTILVGLFSVAAQVLIPLATMTVEPEKTGEIVGFLMSGLLVGILLSTSLAGLFSNLFHWKVIYVISGVLMLILAYALKSRLPYVMRMKMNYGQIFVSMAELLKQEKRLLLRALTGGFAFAAVSILYSTIALLLTAAHHLPDLVIGMVSLVGIFGALSTQYIGRYADQGYTKQLTWMGCGLFILSWICFYYGQTFLFSYIFGFALIQLALALVHTSNQSIIFRLRPDAKSRINAIYMTAYFTGGACGSALGIFSWNHGGWTMTCLAGISLVFACIFFSVLDNFLIKKKMKSCPTKYSIKNHETESK</sequence>
<feature type="transmembrane region" description="Helical" evidence="4">
    <location>
        <begin position="279"/>
        <end position="298"/>
    </location>
</feature>
<accession>V2UQM8</accession>
<evidence type="ECO:0000313" key="7">
    <source>
        <dbReference type="Proteomes" id="UP000017404"/>
    </source>
</evidence>